<dbReference type="SMART" id="SM00382">
    <property type="entry name" value="AAA"/>
    <property type="match status" value="1"/>
</dbReference>
<keyword evidence="2 8" id="KW-0813">Transport</keyword>
<comment type="similarity">
    <text evidence="8">Belongs to the ABC transporter superfamily. Energy-coupling factor EcfA family.</text>
</comment>
<dbReference type="eggNOG" id="COG1122">
    <property type="taxonomic scope" value="Bacteria"/>
</dbReference>
<dbReference type="InterPro" id="IPR015856">
    <property type="entry name" value="ABC_transpr_CbiO/EcfA_su"/>
</dbReference>
<dbReference type="PROSITE" id="PS50893">
    <property type="entry name" value="ABC_TRANSPORTER_2"/>
    <property type="match status" value="1"/>
</dbReference>
<dbReference type="PANTHER" id="PTHR43553">
    <property type="entry name" value="HEAVY METAL TRANSPORTER"/>
    <property type="match status" value="1"/>
</dbReference>
<dbReference type="RefSeq" id="WP_021753723.1">
    <property type="nucleotide sequence ID" value="NZ_KI271876.1"/>
</dbReference>
<dbReference type="InterPro" id="IPR017871">
    <property type="entry name" value="ABC_transporter-like_CS"/>
</dbReference>
<dbReference type="NCBIfam" id="TIGR04521">
    <property type="entry name" value="ECF_ATPase_2"/>
    <property type="match status" value="1"/>
</dbReference>
<dbReference type="InterPro" id="IPR027417">
    <property type="entry name" value="P-loop_NTPase"/>
</dbReference>
<evidence type="ECO:0000256" key="8">
    <source>
        <dbReference type="RuleBase" id="RU365104"/>
    </source>
</evidence>
<keyword evidence="7 8" id="KW-0472">Membrane</keyword>
<dbReference type="EMBL" id="AWVP01000063">
    <property type="protein sequence ID" value="ERK57618.1"/>
    <property type="molecule type" value="Genomic_DNA"/>
</dbReference>
<evidence type="ECO:0000313" key="11">
    <source>
        <dbReference type="Proteomes" id="UP000016637"/>
    </source>
</evidence>
<organism evidence="10 11">
    <name type="scientific">Gemella bergeri ATCC 700627</name>
    <dbReference type="NCBI Taxonomy" id="1321820"/>
    <lineage>
        <taxon>Bacteria</taxon>
        <taxon>Bacillati</taxon>
        <taxon>Bacillota</taxon>
        <taxon>Bacilli</taxon>
        <taxon>Bacillales</taxon>
        <taxon>Gemellaceae</taxon>
        <taxon>Gemella</taxon>
    </lineage>
</organism>
<dbReference type="Gene3D" id="3.40.50.300">
    <property type="entry name" value="P-loop containing nucleotide triphosphate hydrolases"/>
    <property type="match status" value="1"/>
</dbReference>
<dbReference type="PROSITE" id="PS00211">
    <property type="entry name" value="ABC_TRANSPORTER_1"/>
    <property type="match status" value="1"/>
</dbReference>
<dbReference type="SUPFAM" id="SSF52540">
    <property type="entry name" value="P-loop containing nucleoside triphosphate hydrolases"/>
    <property type="match status" value="1"/>
</dbReference>
<dbReference type="InterPro" id="IPR003439">
    <property type="entry name" value="ABC_transporter-like_ATP-bd"/>
</dbReference>
<comment type="subcellular location">
    <subcellularLocation>
        <location evidence="1 8">Cell membrane</location>
        <topology evidence="1 8">Peripheral membrane protein</topology>
    </subcellularLocation>
</comment>
<comment type="subunit">
    <text evidence="8">Forms a stable energy-coupling factor (ECF) transporter complex composed of 2 membrane-embedded substrate-binding proteins (S component), 2 ATP-binding proteins (A component) and 2 transmembrane proteins (T component).</text>
</comment>
<dbReference type="GO" id="GO:0015087">
    <property type="term" value="F:cobalt ion transmembrane transporter activity"/>
    <property type="evidence" value="ECO:0007669"/>
    <property type="project" value="UniProtKB-ARBA"/>
</dbReference>
<dbReference type="PANTHER" id="PTHR43553:SF27">
    <property type="entry name" value="ENERGY-COUPLING FACTOR TRANSPORTER ATP-BINDING PROTEIN ECFA2"/>
    <property type="match status" value="1"/>
</dbReference>
<evidence type="ECO:0000256" key="6">
    <source>
        <dbReference type="ARBA" id="ARBA00022967"/>
    </source>
</evidence>
<sequence length="295" mass="33461">MQISFKNVDYNYNEKTPYERKVLKNINIDIQDGSYTVIVGKTGSGKSTLIEHINGLLVPSTGEVTVGTTVLRQAKNKKERKELAKTLRNLREQVAVLFQFSEQQLFETTVLKDIIFAPLNYGVDERTAINRAKRLINLVGLSEEYLDKSPFELSGGEMRKIALCGVLALKPKTLILDELTVALDYKSRTEIMRLISKLKEQLNMTIVLVTHNMEYVLEYADKVFVMKKGGVVFSGSAEELFTNKTILTENALELPEVLKMYNKLKNQGIDIGLFPRKYSDLTMGIKLLLERAKDE</sequence>
<dbReference type="Proteomes" id="UP000016637">
    <property type="component" value="Unassembled WGS sequence"/>
</dbReference>
<evidence type="ECO:0000256" key="1">
    <source>
        <dbReference type="ARBA" id="ARBA00004202"/>
    </source>
</evidence>
<dbReference type="AlphaFoldDB" id="U2RVM4"/>
<keyword evidence="5 8" id="KW-0067">ATP-binding</keyword>
<dbReference type="InterPro" id="IPR050095">
    <property type="entry name" value="ECF_ABC_transporter_ATP-bd"/>
</dbReference>
<dbReference type="GO" id="GO:0016887">
    <property type="term" value="F:ATP hydrolysis activity"/>
    <property type="evidence" value="ECO:0007669"/>
    <property type="project" value="InterPro"/>
</dbReference>
<dbReference type="GO" id="GO:0042626">
    <property type="term" value="F:ATPase-coupled transmembrane transporter activity"/>
    <property type="evidence" value="ECO:0007669"/>
    <property type="project" value="TreeGrafter"/>
</dbReference>
<keyword evidence="6" id="KW-1278">Translocase</keyword>
<keyword evidence="4 8" id="KW-0547">Nucleotide-binding</keyword>
<dbReference type="HOGENOM" id="CLU_000604_1_22_9"/>
<dbReference type="Pfam" id="PF00005">
    <property type="entry name" value="ABC_tran"/>
    <property type="match status" value="1"/>
</dbReference>
<dbReference type="CDD" id="cd03225">
    <property type="entry name" value="ABC_cobalt_CbiO_domain1"/>
    <property type="match status" value="1"/>
</dbReference>
<evidence type="ECO:0000256" key="7">
    <source>
        <dbReference type="ARBA" id="ARBA00023136"/>
    </source>
</evidence>
<name>U2RVM4_9BACL</name>
<keyword evidence="11" id="KW-1185">Reference proteome</keyword>
<keyword evidence="3 8" id="KW-1003">Cell membrane</keyword>
<gene>
    <name evidence="10" type="ORF">HMPREF1983_01067</name>
</gene>
<dbReference type="InterPro" id="IPR003593">
    <property type="entry name" value="AAA+_ATPase"/>
</dbReference>
<accession>U2RVM4</accession>
<evidence type="ECO:0000256" key="3">
    <source>
        <dbReference type="ARBA" id="ARBA00022475"/>
    </source>
</evidence>
<dbReference type="FunFam" id="3.40.50.300:FF:000224">
    <property type="entry name" value="Energy-coupling factor transporter ATP-binding protein EcfA"/>
    <property type="match status" value="1"/>
</dbReference>
<dbReference type="GO" id="GO:0043190">
    <property type="term" value="C:ATP-binding cassette (ABC) transporter complex"/>
    <property type="evidence" value="ECO:0007669"/>
    <property type="project" value="TreeGrafter"/>
</dbReference>
<evidence type="ECO:0000259" key="9">
    <source>
        <dbReference type="PROSITE" id="PS50893"/>
    </source>
</evidence>
<dbReference type="PATRIC" id="fig|1321820.3.peg.1038"/>
<comment type="caution">
    <text evidence="10">The sequence shown here is derived from an EMBL/GenBank/DDBJ whole genome shotgun (WGS) entry which is preliminary data.</text>
</comment>
<evidence type="ECO:0000313" key="10">
    <source>
        <dbReference type="EMBL" id="ERK57618.1"/>
    </source>
</evidence>
<evidence type="ECO:0000256" key="4">
    <source>
        <dbReference type="ARBA" id="ARBA00022741"/>
    </source>
</evidence>
<evidence type="ECO:0000256" key="5">
    <source>
        <dbReference type="ARBA" id="ARBA00022840"/>
    </source>
</evidence>
<reference evidence="10 11" key="1">
    <citation type="submission" date="2013-08" db="EMBL/GenBank/DDBJ databases">
        <authorList>
            <person name="Weinstock G."/>
            <person name="Sodergren E."/>
            <person name="Wylie T."/>
            <person name="Fulton L."/>
            <person name="Fulton R."/>
            <person name="Fronick C."/>
            <person name="O'Laughlin M."/>
            <person name="Godfrey J."/>
            <person name="Miner T."/>
            <person name="Herter B."/>
            <person name="Appelbaum E."/>
            <person name="Cordes M."/>
            <person name="Lek S."/>
            <person name="Wollam A."/>
            <person name="Pepin K.H."/>
            <person name="Palsikar V.B."/>
            <person name="Mitreva M."/>
            <person name="Wilson R.K."/>
        </authorList>
    </citation>
    <scope>NUCLEOTIDE SEQUENCE [LARGE SCALE GENOMIC DNA]</scope>
    <source>
        <strain evidence="10 11">ATCC 700627</strain>
    </source>
</reference>
<comment type="function">
    <text evidence="8">ATP-binding (A) component of a common energy-coupling factor (ECF) ABC-transporter complex.</text>
</comment>
<dbReference type="GO" id="GO:0005524">
    <property type="term" value="F:ATP binding"/>
    <property type="evidence" value="ECO:0007669"/>
    <property type="project" value="UniProtKB-UniRule"/>
</dbReference>
<dbReference type="InterPro" id="IPR030946">
    <property type="entry name" value="EcfA2"/>
</dbReference>
<protein>
    <recommendedName>
        <fullName evidence="8">Energy-coupling factor transporter ATP-binding protein EcfA2</fullName>
        <ecNumber evidence="8">7.-.-.-</ecNumber>
    </recommendedName>
</protein>
<evidence type="ECO:0000256" key="2">
    <source>
        <dbReference type="ARBA" id="ARBA00022448"/>
    </source>
</evidence>
<proteinExistence type="inferred from homology"/>
<feature type="domain" description="ABC transporter" evidence="9">
    <location>
        <begin position="3"/>
        <end position="253"/>
    </location>
</feature>
<dbReference type="EC" id="7.-.-.-" evidence="8"/>